<protein>
    <submittedName>
        <fullName evidence="1">Uncharacterized protein</fullName>
    </submittedName>
</protein>
<proteinExistence type="predicted"/>
<name>A0AAD6USQ6_9AGAR</name>
<sequence length="363" mass="39795">MGCFSGLEPGLAALCMGTQLQFDATRQPSLLGTALENMNTLRKAVQSAYYNSGLCHQVPLKSLLPLVASVCNTWLPKEVGNSHGNDGSGCVAESYCDGLKAGCLHTDCLASFTSRHMINPISARRSPFASFNDIRFRIKFCGGALWPTYRETRETGRRYGEFKLSSSMGSPTIQILQYVVNKMDHMLPNSTKEHTVSTITRMNSKDAVANRSAPVLNWRSVQADFVPRKAAKISAKVSWATEILKDYRAIEAVFKPKNRFVNKPSPMAARRAAASKSVVLLHRSPAPGKRTIPLRNTRWRFVPIREGETNSSEWAYGPRKDSDGRSLAGANTEACGNITAELSEEGTAVTQATRVTALDHVPL</sequence>
<dbReference type="AlphaFoldDB" id="A0AAD6USQ6"/>
<accession>A0AAD6USQ6</accession>
<dbReference type="Proteomes" id="UP001219525">
    <property type="component" value="Unassembled WGS sequence"/>
</dbReference>
<dbReference type="EMBL" id="JARJCW010000170">
    <property type="protein sequence ID" value="KAJ7189655.1"/>
    <property type="molecule type" value="Genomic_DNA"/>
</dbReference>
<keyword evidence="2" id="KW-1185">Reference proteome</keyword>
<comment type="caution">
    <text evidence="1">The sequence shown here is derived from an EMBL/GenBank/DDBJ whole genome shotgun (WGS) entry which is preliminary data.</text>
</comment>
<evidence type="ECO:0000313" key="2">
    <source>
        <dbReference type="Proteomes" id="UP001219525"/>
    </source>
</evidence>
<gene>
    <name evidence="1" type="ORF">GGX14DRAFT_408642</name>
</gene>
<reference evidence="1" key="1">
    <citation type="submission" date="2023-03" db="EMBL/GenBank/DDBJ databases">
        <title>Massive genome expansion in bonnet fungi (Mycena s.s.) driven by repeated elements and novel gene families across ecological guilds.</title>
        <authorList>
            <consortium name="Lawrence Berkeley National Laboratory"/>
            <person name="Harder C.B."/>
            <person name="Miyauchi S."/>
            <person name="Viragh M."/>
            <person name="Kuo A."/>
            <person name="Thoen E."/>
            <person name="Andreopoulos B."/>
            <person name="Lu D."/>
            <person name="Skrede I."/>
            <person name="Drula E."/>
            <person name="Henrissat B."/>
            <person name="Morin E."/>
            <person name="Kohler A."/>
            <person name="Barry K."/>
            <person name="LaButti K."/>
            <person name="Morin E."/>
            <person name="Salamov A."/>
            <person name="Lipzen A."/>
            <person name="Mereny Z."/>
            <person name="Hegedus B."/>
            <person name="Baldrian P."/>
            <person name="Stursova M."/>
            <person name="Weitz H."/>
            <person name="Taylor A."/>
            <person name="Grigoriev I.V."/>
            <person name="Nagy L.G."/>
            <person name="Martin F."/>
            <person name="Kauserud H."/>
        </authorList>
    </citation>
    <scope>NUCLEOTIDE SEQUENCE</scope>
    <source>
        <strain evidence="1">9144</strain>
    </source>
</reference>
<organism evidence="1 2">
    <name type="scientific">Mycena pura</name>
    <dbReference type="NCBI Taxonomy" id="153505"/>
    <lineage>
        <taxon>Eukaryota</taxon>
        <taxon>Fungi</taxon>
        <taxon>Dikarya</taxon>
        <taxon>Basidiomycota</taxon>
        <taxon>Agaricomycotina</taxon>
        <taxon>Agaricomycetes</taxon>
        <taxon>Agaricomycetidae</taxon>
        <taxon>Agaricales</taxon>
        <taxon>Marasmiineae</taxon>
        <taxon>Mycenaceae</taxon>
        <taxon>Mycena</taxon>
    </lineage>
</organism>
<evidence type="ECO:0000313" key="1">
    <source>
        <dbReference type="EMBL" id="KAJ7189655.1"/>
    </source>
</evidence>